<evidence type="ECO:0000259" key="7">
    <source>
        <dbReference type="PROSITE" id="PS51767"/>
    </source>
</evidence>
<evidence type="ECO:0000256" key="3">
    <source>
        <dbReference type="ARBA" id="ARBA00022750"/>
    </source>
</evidence>
<dbReference type="PANTHER" id="PTHR47967">
    <property type="entry name" value="OS07G0603500 PROTEIN-RELATED"/>
    <property type="match status" value="1"/>
</dbReference>
<dbReference type="PROSITE" id="PS51767">
    <property type="entry name" value="PEPTIDASE_A1"/>
    <property type="match status" value="1"/>
</dbReference>
<protein>
    <recommendedName>
        <fullName evidence="7">Peptidase A1 domain-containing protein</fullName>
    </recommendedName>
</protein>
<evidence type="ECO:0000256" key="6">
    <source>
        <dbReference type="SAM" id="SignalP"/>
    </source>
</evidence>
<dbReference type="InterPro" id="IPR034161">
    <property type="entry name" value="Pepsin-like_plant"/>
</dbReference>
<dbReference type="EMBL" id="CM027682">
    <property type="protein sequence ID" value="KAG0535929.1"/>
    <property type="molecule type" value="Genomic_DNA"/>
</dbReference>
<keyword evidence="3" id="KW-0064">Aspartyl protease</keyword>
<reference evidence="8" key="1">
    <citation type="journal article" date="2019" name="BMC Genomics">
        <title>A new reference genome for Sorghum bicolor reveals high levels of sequence similarity between sweet and grain genotypes: implications for the genetics of sugar metabolism.</title>
        <authorList>
            <person name="Cooper E.A."/>
            <person name="Brenton Z.W."/>
            <person name="Flinn B.S."/>
            <person name="Jenkins J."/>
            <person name="Shu S."/>
            <person name="Flowers D."/>
            <person name="Luo F."/>
            <person name="Wang Y."/>
            <person name="Xia P."/>
            <person name="Barry K."/>
            <person name="Daum C."/>
            <person name="Lipzen A."/>
            <person name="Yoshinaga Y."/>
            <person name="Schmutz J."/>
            <person name="Saski C."/>
            <person name="Vermerris W."/>
            <person name="Kresovich S."/>
        </authorList>
    </citation>
    <scope>NUCLEOTIDE SEQUENCE</scope>
</reference>
<comment type="similarity">
    <text evidence="1">Belongs to the peptidase A1 family.</text>
</comment>
<proteinExistence type="inferred from homology"/>
<dbReference type="InterPro" id="IPR033121">
    <property type="entry name" value="PEPTIDASE_A1"/>
</dbReference>
<feature type="domain" description="Peptidase A1" evidence="7">
    <location>
        <begin position="91"/>
        <end position="424"/>
    </location>
</feature>
<evidence type="ECO:0000256" key="2">
    <source>
        <dbReference type="ARBA" id="ARBA00022670"/>
    </source>
</evidence>
<dbReference type="GO" id="GO:0004190">
    <property type="term" value="F:aspartic-type endopeptidase activity"/>
    <property type="evidence" value="ECO:0007669"/>
    <property type="project" value="UniProtKB-KW"/>
</dbReference>
<dbReference type="Proteomes" id="UP000807115">
    <property type="component" value="Chromosome 3"/>
</dbReference>
<evidence type="ECO:0000256" key="5">
    <source>
        <dbReference type="ARBA" id="ARBA00023180"/>
    </source>
</evidence>
<dbReference type="Pfam" id="PF14541">
    <property type="entry name" value="TAXi_C"/>
    <property type="match status" value="1"/>
</dbReference>
<dbReference type="PANTHER" id="PTHR47967:SF48">
    <property type="entry name" value="OS08G0469100 PROTEIN"/>
    <property type="match status" value="1"/>
</dbReference>
<evidence type="ECO:0000256" key="4">
    <source>
        <dbReference type="ARBA" id="ARBA00022801"/>
    </source>
</evidence>
<dbReference type="OMA" id="FFGAWAD"/>
<gene>
    <name evidence="8" type="ORF">BDA96_03G020000</name>
</gene>
<comment type="caution">
    <text evidence="8">The sequence shown here is derived from an EMBL/GenBank/DDBJ whole genome shotgun (WGS) entry which is preliminary data.</text>
</comment>
<organism evidence="8 9">
    <name type="scientific">Sorghum bicolor</name>
    <name type="common">Sorghum</name>
    <name type="synonym">Sorghum vulgare</name>
    <dbReference type="NCBI Taxonomy" id="4558"/>
    <lineage>
        <taxon>Eukaryota</taxon>
        <taxon>Viridiplantae</taxon>
        <taxon>Streptophyta</taxon>
        <taxon>Embryophyta</taxon>
        <taxon>Tracheophyta</taxon>
        <taxon>Spermatophyta</taxon>
        <taxon>Magnoliopsida</taxon>
        <taxon>Liliopsida</taxon>
        <taxon>Poales</taxon>
        <taxon>Poaceae</taxon>
        <taxon>PACMAD clade</taxon>
        <taxon>Panicoideae</taxon>
        <taxon>Andropogonodae</taxon>
        <taxon>Andropogoneae</taxon>
        <taxon>Sorghinae</taxon>
        <taxon>Sorghum</taxon>
    </lineage>
</organism>
<dbReference type="AlphaFoldDB" id="A0A921ULJ3"/>
<keyword evidence="5" id="KW-0325">Glycoprotein</keyword>
<accession>A0A921ULJ3</accession>
<dbReference type="InterPro" id="IPR021109">
    <property type="entry name" value="Peptidase_aspartic_dom_sf"/>
</dbReference>
<sequence>MASRLHLHLLIPLLCFVAASTAYHADLEHPVAGSDAGFRAELHHPYAGSSLPVHDMWRRSARASKARVARLEARLTGDMSVPLARISDEGYTVTIGIGTPPQLHTLIADTASDLTWTQCNLFNDTAKQVEPLFDPAKSSSFAFVTCSSKLCTEDNPGTKRCSNKTCRYVYPYVSVEAAGVLAYESFTLSDNNQHICMSFGFGCGALTDGNLLGASGILGMSPAILSMVSQLAIPKFSYCLTPYTDRKSSPLFFGAWADLGRYKTTGPIQKSLTFYYYVPLVGLSLGTRRLDVPAATFALKQGGTVVDLGCTVGQLAEPAFTALKEAVLHTLNLPLTNRTVKDYKVCFALPSGVAMGAVQTPPLVLYFDGGADMVLPRDNYFQEPTAGLMCLALVPGGGMSIIGNVQQQNFHLLFDVHDSKFLFAPTICDDI</sequence>
<dbReference type="Gene3D" id="2.40.70.10">
    <property type="entry name" value="Acid Proteases"/>
    <property type="match status" value="2"/>
</dbReference>
<reference evidence="8" key="2">
    <citation type="submission" date="2020-10" db="EMBL/GenBank/DDBJ databases">
        <authorList>
            <person name="Cooper E.A."/>
            <person name="Brenton Z.W."/>
            <person name="Flinn B.S."/>
            <person name="Jenkins J."/>
            <person name="Shu S."/>
            <person name="Flowers D."/>
            <person name="Luo F."/>
            <person name="Wang Y."/>
            <person name="Xia P."/>
            <person name="Barry K."/>
            <person name="Daum C."/>
            <person name="Lipzen A."/>
            <person name="Yoshinaga Y."/>
            <person name="Schmutz J."/>
            <person name="Saski C."/>
            <person name="Vermerris W."/>
            <person name="Kresovich S."/>
        </authorList>
    </citation>
    <scope>NUCLEOTIDE SEQUENCE</scope>
</reference>
<dbReference type="InterPro" id="IPR032799">
    <property type="entry name" value="TAXi_C"/>
</dbReference>
<dbReference type="CDD" id="cd05476">
    <property type="entry name" value="pepsin_A_like_plant"/>
    <property type="match status" value="1"/>
</dbReference>
<dbReference type="Pfam" id="PF14543">
    <property type="entry name" value="TAXi_N"/>
    <property type="match status" value="1"/>
</dbReference>
<keyword evidence="2" id="KW-0645">Protease</keyword>
<dbReference type="GO" id="GO:0006508">
    <property type="term" value="P:proteolysis"/>
    <property type="evidence" value="ECO:0007669"/>
    <property type="project" value="UniProtKB-KW"/>
</dbReference>
<feature type="signal peptide" evidence="6">
    <location>
        <begin position="1"/>
        <end position="22"/>
    </location>
</feature>
<keyword evidence="6" id="KW-0732">Signal</keyword>
<dbReference type="InterPro" id="IPR032861">
    <property type="entry name" value="TAXi_N"/>
</dbReference>
<name>A0A921ULJ3_SORBI</name>
<feature type="chain" id="PRO_5037021203" description="Peptidase A1 domain-containing protein" evidence="6">
    <location>
        <begin position="23"/>
        <end position="431"/>
    </location>
</feature>
<evidence type="ECO:0000313" key="9">
    <source>
        <dbReference type="Proteomes" id="UP000807115"/>
    </source>
</evidence>
<dbReference type="SUPFAM" id="SSF50630">
    <property type="entry name" value="Acid proteases"/>
    <property type="match status" value="1"/>
</dbReference>
<dbReference type="InterPro" id="IPR051708">
    <property type="entry name" value="Plant_Aspart_Prot_A1"/>
</dbReference>
<keyword evidence="4" id="KW-0378">Hydrolase</keyword>
<evidence type="ECO:0000313" key="8">
    <source>
        <dbReference type="EMBL" id="KAG0535929.1"/>
    </source>
</evidence>
<evidence type="ECO:0000256" key="1">
    <source>
        <dbReference type="ARBA" id="ARBA00007447"/>
    </source>
</evidence>
<dbReference type="Gramene" id="EES00062">
    <property type="protein sequence ID" value="EES00062"/>
    <property type="gene ID" value="SORBI_3003G021000"/>
</dbReference>